<sequence>MSEFLLDTNIVSEIGKKTPNSGVAAWFDAAPASDLFLSVLVIGEIGQGIERLVRRDRAQATVFEQWLTQLVTVHAERIVPVTAEVADQWGHLNAHRLPVVDGLLVATAMVHGWTLVTRNGVDVASTGVRLLDPFTPS</sequence>
<comment type="cofactor">
    <cofactor evidence="1 8">
        <name>Mg(2+)</name>
        <dbReference type="ChEBI" id="CHEBI:18420"/>
    </cofactor>
</comment>
<feature type="binding site" evidence="8">
    <location>
        <position position="101"/>
    </location>
    <ligand>
        <name>Mg(2+)</name>
        <dbReference type="ChEBI" id="CHEBI:18420"/>
    </ligand>
</feature>
<dbReference type="InterPro" id="IPR022907">
    <property type="entry name" value="VapC_family"/>
</dbReference>
<comment type="similarity">
    <text evidence="7 8">Belongs to the PINc/VapC protein family.</text>
</comment>
<dbReference type="Gene3D" id="3.40.50.1010">
    <property type="entry name" value="5'-nuclease"/>
    <property type="match status" value="1"/>
</dbReference>
<dbReference type="InterPro" id="IPR029060">
    <property type="entry name" value="PIN-like_dom_sf"/>
</dbReference>
<evidence type="ECO:0000256" key="3">
    <source>
        <dbReference type="ARBA" id="ARBA00022722"/>
    </source>
</evidence>
<evidence type="ECO:0000256" key="6">
    <source>
        <dbReference type="ARBA" id="ARBA00022842"/>
    </source>
</evidence>
<dbReference type="CDD" id="cd18746">
    <property type="entry name" value="PIN_VapC4-5_FitB-like"/>
    <property type="match status" value="1"/>
</dbReference>
<organism evidence="10 11">
    <name type="scientific">Actinokineospora xionganensis</name>
    <dbReference type="NCBI Taxonomy" id="2684470"/>
    <lineage>
        <taxon>Bacteria</taxon>
        <taxon>Bacillati</taxon>
        <taxon>Actinomycetota</taxon>
        <taxon>Actinomycetes</taxon>
        <taxon>Pseudonocardiales</taxon>
        <taxon>Pseudonocardiaceae</taxon>
        <taxon>Actinokineospora</taxon>
    </lineage>
</organism>
<dbReference type="PANTHER" id="PTHR33653">
    <property type="entry name" value="RIBONUCLEASE VAPC2"/>
    <property type="match status" value="1"/>
</dbReference>
<keyword evidence="5 8" id="KW-0378">Hydrolase</keyword>
<evidence type="ECO:0000256" key="1">
    <source>
        <dbReference type="ARBA" id="ARBA00001946"/>
    </source>
</evidence>
<accession>A0ABR7L5U3</accession>
<comment type="function">
    <text evidence="8">Toxic component of a toxin-antitoxin (TA) system. An RNase.</text>
</comment>
<comment type="caution">
    <text evidence="10">The sequence shown here is derived from an EMBL/GenBank/DDBJ whole genome shotgun (WGS) entry which is preliminary data.</text>
</comment>
<dbReference type="Proteomes" id="UP000734823">
    <property type="component" value="Unassembled WGS sequence"/>
</dbReference>
<dbReference type="InterPro" id="IPR050556">
    <property type="entry name" value="Type_II_TA_system_RNase"/>
</dbReference>
<keyword evidence="8" id="KW-0800">Toxin</keyword>
<evidence type="ECO:0000313" key="11">
    <source>
        <dbReference type="Proteomes" id="UP000734823"/>
    </source>
</evidence>
<evidence type="ECO:0000256" key="5">
    <source>
        <dbReference type="ARBA" id="ARBA00022801"/>
    </source>
</evidence>
<dbReference type="SUPFAM" id="SSF88723">
    <property type="entry name" value="PIN domain-like"/>
    <property type="match status" value="1"/>
</dbReference>
<evidence type="ECO:0000259" key="9">
    <source>
        <dbReference type="Pfam" id="PF01850"/>
    </source>
</evidence>
<dbReference type="EMBL" id="JABVED010000005">
    <property type="protein sequence ID" value="MBC6447756.1"/>
    <property type="molecule type" value="Genomic_DNA"/>
</dbReference>
<dbReference type="Pfam" id="PF01850">
    <property type="entry name" value="PIN"/>
    <property type="match status" value="1"/>
</dbReference>
<keyword evidence="4 8" id="KW-0479">Metal-binding</keyword>
<dbReference type="RefSeq" id="WP_187220262.1">
    <property type="nucleotide sequence ID" value="NZ_JABVED010000005.1"/>
</dbReference>
<proteinExistence type="inferred from homology"/>
<feature type="binding site" evidence="8">
    <location>
        <position position="7"/>
    </location>
    <ligand>
        <name>Mg(2+)</name>
        <dbReference type="ChEBI" id="CHEBI:18420"/>
    </ligand>
</feature>
<protein>
    <recommendedName>
        <fullName evidence="8">Ribonuclease VapC</fullName>
        <shortName evidence="8">RNase VapC</shortName>
        <ecNumber evidence="8">3.1.-.-</ecNumber>
    </recommendedName>
    <alternativeName>
        <fullName evidence="8">Toxin VapC</fullName>
    </alternativeName>
</protein>
<keyword evidence="6 8" id="KW-0460">Magnesium</keyword>
<evidence type="ECO:0000256" key="2">
    <source>
        <dbReference type="ARBA" id="ARBA00022649"/>
    </source>
</evidence>
<reference evidence="10 11" key="1">
    <citation type="submission" date="2020-06" db="EMBL/GenBank/DDBJ databases">
        <title>Actinokineospora xiongansis sp. nov., isolated from soil of Baiyangdian.</title>
        <authorList>
            <person name="Zhang X."/>
        </authorList>
    </citation>
    <scope>NUCLEOTIDE SEQUENCE [LARGE SCALE GENOMIC DNA]</scope>
    <source>
        <strain evidence="10 11">HBU206404</strain>
    </source>
</reference>
<gene>
    <name evidence="8" type="primary">vapC</name>
    <name evidence="10" type="ORF">GPZ80_11290</name>
</gene>
<dbReference type="PANTHER" id="PTHR33653:SF1">
    <property type="entry name" value="RIBONUCLEASE VAPC2"/>
    <property type="match status" value="1"/>
</dbReference>
<dbReference type="InterPro" id="IPR002716">
    <property type="entry name" value="PIN_dom"/>
</dbReference>
<keyword evidence="2 8" id="KW-1277">Toxin-antitoxin system</keyword>
<evidence type="ECO:0000313" key="10">
    <source>
        <dbReference type="EMBL" id="MBC6447756.1"/>
    </source>
</evidence>
<name>A0ABR7L5U3_9PSEU</name>
<dbReference type="HAMAP" id="MF_00265">
    <property type="entry name" value="VapC_Nob1"/>
    <property type="match status" value="1"/>
</dbReference>
<dbReference type="EC" id="3.1.-.-" evidence="8"/>
<evidence type="ECO:0000256" key="7">
    <source>
        <dbReference type="ARBA" id="ARBA00038093"/>
    </source>
</evidence>
<keyword evidence="3 8" id="KW-0540">Nuclease</keyword>
<evidence type="ECO:0000256" key="4">
    <source>
        <dbReference type="ARBA" id="ARBA00022723"/>
    </source>
</evidence>
<feature type="domain" description="PIN" evidence="9">
    <location>
        <begin position="5"/>
        <end position="119"/>
    </location>
</feature>
<keyword evidence="11" id="KW-1185">Reference proteome</keyword>
<evidence type="ECO:0000256" key="8">
    <source>
        <dbReference type="HAMAP-Rule" id="MF_00265"/>
    </source>
</evidence>